<evidence type="ECO:0000313" key="5">
    <source>
        <dbReference type="Proteomes" id="UP000324678"/>
    </source>
</evidence>
<dbReference type="SUPFAM" id="SSF48498">
    <property type="entry name" value="Tetracyclin repressor-like, C-terminal domain"/>
    <property type="match status" value="1"/>
</dbReference>
<dbReference type="SUPFAM" id="SSF46689">
    <property type="entry name" value="Homeodomain-like"/>
    <property type="match status" value="1"/>
</dbReference>
<evidence type="ECO:0000256" key="2">
    <source>
        <dbReference type="PROSITE-ProRule" id="PRU00335"/>
    </source>
</evidence>
<organism evidence="4 5">
    <name type="scientific">Agromyces intestinalis</name>
    <dbReference type="NCBI Taxonomy" id="2592652"/>
    <lineage>
        <taxon>Bacteria</taxon>
        <taxon>Bacillati</taxon>
        <taxon>Actinomycetota</taxon>
        <taxon>Actinomycetes</taxon>
        <taxon>Micrococcales</taxon>
        <taxon>Microbacteriaceae</taxon>
        <taxon>Agromyces</taxon>
    </lineage>
</organism>
<feature type="DNA-binding region" description="H-T-H motif" evidence="2">
    <location>
        <begin position="38"/>
        <end position="57"/>
    </location>
</feature>
<feature type="domain" description="HTH tetR-type" evidence="3">
    <location>
        <begin position="17"/>
        <end position="75"/>
    </location>
</feature>
<dbReference type="Gene3D" id="1.10.357.10">
    <property type="entry name" value="Tetracycline Repressor, domain 2"/>
    <property type="match status" value="1"/>
</dbReference>
<dbReference type="GO" id="GO:0003700">
    <property type="term" value="F:DNA-binding transcription factor activity"/>
    <property type="evidence" value="ECO:0007669"/>
    <property type="project" value="TreeGrafter"/>
</dbReference>
<dbReference type="RefSeq" id="WP_149160766.1">
    <property type="nucleotide sequence ID" value="NZ_CP043505.1"/>
</dbReference>
<dbReference type="PANTHER" id="PTHR30055">
    <property type="entry name" value="HTH-TYPE TRANSCRIPTIONAL REGULATOR RUTR"/>
    <property type="match status" value="1"/>
</dbReference>
<accession>A0A5C1YI78</accession>
<dbReference type="InterPro" id="IPR001647">
    <property type="entry name" value="HTH_TetR"/>
</dbReference>
<gene>
    <name evidence="4" type="ORF">FLP10_10255</name>
</gene>
<protein>
    <submittedName>
        <fullName evidence="4">TetR/AcrR family transcriptional regulator</fullName>
    </submittedName>
</protein>
<evidence type="ECO:0000259" key="3">
    <source>
        <dbReference type="PROSITE" id="PS50977"/>
    </source>
</evidence>
<evidence type="ECO:0000256" key="1">
    <source>
        <dbReference type="ARBA" id="ARBA00023125"/>
    </source>
</evidence>
<dbReference type="KEGG" id="ail:FLP10_10255"/>
<keyword evidence="5" id="KW-1185">Reference proteome</keyword>
<dbReference type="PANTHER" id="PTHR30055:SF226">
    <property type="entry name" value="HTH-TYPE TRANSCRIPTIONAL REGULATOR PKSA"/>
    <property type="match status" value="1"/>
</dbReference>
<evidence type="ECO:0000313" key="4">
    <source>
        <dbReference type="EMBL" id="QEO14747.1"/>
    </source>
</evidence>
<dbReference type="InterPro" id="IPR009057">
    <property type="entry name" value="Homeodomain-like_sf"/>
</dbReference>
<reference evidence="4 5" key="1">
    <citation type="submission" date="2019-09" db="EMBL/GenBank/DDBJ databases">
        <title>Genome sequencing of strain KACC 19306.</title>
        <authorList>
            <person name="Heo J."/>
            <person name="Kim S.-J."/>
            <person name="Kim J.-S."/>
            <person name="Hong S.-B."/>
            <person name="Kwon S.-W."/>
        </authorList>
    </citation>
    <scope>NUCLEOTIDE SEQUENCE [LARGE SCALE GENOMIC DNA]</scope>
    <source>
        <strain evidence="4 5">KACC 19306</strain>
    </source>
</reference>
<sequence length="214" mass="22410">MPSVTDAERRAPRRDAVANREAILIAAARVLAESPDAPLDVVAAAAGLSRRALYGHFRDREALVRALIAHGADRLNAVARSAIGGDERVALALLGARIWEEVEQVRVVARLAVSDAYVQLAAEALAPLRSTIRGIVERGILSGSLRGDLPPGLLARLIEESAIAVLAESVRSGLDRAQGAGLVMLSVLSTVGLGWREAGALIESAPALRAVRSA</sequence>
<dbReference type="InterPro" id="IPR050109">
    <property type="entry name" value="HTH-type_TetR-like_transc_reg"/>
</dbReference>
<dbReference type="GO" id="GO:0000976">
    <property type="term" value="F:transcription cis-regulatory region binding"/>
    <property type="evidence" value="ECO:0007669"/>
    <property type="project" value="TreeGrafter"/>
</dbReference>
<dbReference type="Pfam" id="PF00440">
    <property type="entry name" value="TetR_N"/>
    <property type="match status" value="1"/>
</dbReference>
<dbReference type="OrthoDB" id="3869819at2"/>
<dbReference type="EMBL" id="CP043505">
    <property type="protein sequence ID" value="QEO14747.1"/>
    <property type="molecule type" value="Genomic_DNA"/>
</dbReference>
<dbReference type="PROSITE" id="PS50977">
    <property type="entry name" value="HTH_TETR_2"/>
    <property type="match status" value="1"/>
</dbReference>
<name>A0A5C1YI78_9MICO</name>
<proteinExistence type="predicted"/>
<dbReference type="Proteomes" id="UP000324678">
    <property type="component" value="Chromosome"/>
</dbReference>
<dbReference type="AlphaFoldDB" id="A0A5C1YI78"/>
<keyword evidence="1 2" id="KW-0238">DNA-binding</keyword>
<dbReference type="InterPro" id="IPR036271">
    <property type="entry name" value="Tet_transcr_reg_TetR-rel_C_sf"/>
</dbReference>